<dbReference type="OrthoDB" id="4559615at2"/>
<dbReference type="Proteomes" id="UP000294947">
    <property type="component" value="Unassembled WGS sequence"/>
</dbReference>
<dbReference type="EMBL" id="SMKW01000112">
    <property type="protein sequence ID" value="TDD36265.1"/>
    <property type="molecule type" value="Genomic_DNA"/>
</dbReference>
<evidence type="ECO:0000313" key="2">
    <source>
        <dbReference type="EMBL" id="TDD36265.1"/>
    </source>
</evidence>
<proteinExistence type="predicted"/>
<feature type="region of interest" description="Disordered" evidence="1">
    <location>
        <begin position="74"/>
        <end position="101"/>
    </location>
</feature>
<keyword evidence="3" id="KW-1185">Reference proteome</keyword>
<reference evidence="2 3" key="1">
    <citation type="submission" date="2019-03" db="EMBL/GenBank/DDBJ databases">
        <title>Draft genome sequences of novel Actinobacteria.</title>
        <authorList>
            <person name="Sahin N."/>
            <person name="Ay H."/>
            <person name="Saygin H."/>
        </authorList>
    </citation>
    <scope>NUCLEOTIDE SEQUENCE [LARGE SCALE GENOMIC DNA]</scope>
    <source>
        <strain evidence="2 3">7K502</strain>
    </source>
</reference>
<dbReference type="AlphaFoldDB" id="A0A4R4XXG4"/>
<name>A0A4R4XXG4_9PSEU</name>
<dbReference type="RefSeq" id="WP_132494352.1">
    <property type="nucleotide sequence ID" value="NZ_SMKW01000112.1"/>
</dbReference>
<gene>
    <name evidence="2" type="ORF">E1288_42160</name>
</gene>
<protein>
    <submittedName>
        <fullName evidence="2">Uncharacterized protein</fullName>
    </submittedName>
</protein>
<evidence type="ECO:0000313" key="3">
    <source>
        <dbReference type="Proteomes" id="UP000294947"/>
    </source>
</evidence>
<comment type="caution">
    <text evidence="2">The sequence shown here is derived from an EMBL/GenBank/DDBJ whole genome shotgun (WGS) entry which is preliminary data.</text>
</comment>
<sequence length="101" mass="10786">MVVGIMKLLTLRDHKERPCPCCPSSLIEPIWGQIAALLPARLPLDIVAAGTNHHDSPLLAPTLQQTRRQIAELPAGGLPTSTQVHLDSGKTRDLLEPAAAA</sequence>
<evidence type="ECO:0000256" key="1">
    <source>
        <dbReference type="SAM" id="MobiDB-lite"/>
    </source>
</evidence>
<accession>A0A4R4XXG4</accession>
<organism evidence="2 3">
    <name type="scientific">Saccharopolyspora elongata</name>
    <dbReference type="NCBI Taxonomy" id="2530387"/>
    <lineage>
        <taxon>Bacteria</taxon>
        <taxon>Bacillati</taxon>
        <taxon>Actinomycetota</taxon>
        <taxon>Actinomycetes</taxon>
        <taxon>Pseudonocardiales</taxon>
        <taxon>Pseudonocardiaceae</taxon>
        <taxon>Saccharopolyspora</taxon>
    </lineage>
</organism>